<keyword evidence="2" id="KW-1185">Reference proteome</keyword>
<gene>
    <name evidence="1" type="ORF">EV643_13727</name>
</gene>
<dbReference type="SUPFAM" id="SSF142906">
    <property type="entry name" value="YjbR-like"/>
    <property type="match status" value="1"/>
</dbReference>
<accession>A0A4R6J5B2</accession>
<reference evidence="1 2" key="1">
    <citation type="submission" date="2019-03" db="EMBL/GenBank/DDBJ databases">
        <title>Genomic Encyclopedia of Type Strains, Phase III (KMG-III): the genomes of soil and plant-associated and newly described type strains.</title>
        <authorList>
            <person name="Whitman W."/>
        </authorList>
    </citation>
    <scope>NUCLEOTIDE SEQUENCE [LARGE SCALE GENOMIC DNA]</scope>
    <source>
        <strain evidence="1 2">VKM Ac-2527</strain>
    </source>
</reference>
<evidence type="ECO:0008006" key="3">
    <source>
        <dbReference type="Google" id="ProtNLM"/>
    </source>
</evidence>
<comment type="caution">
    <text evidence="1">The sequence shown here is derived from an EMBL/GenBank/DDBJ whole genome shotgun (WGS) entry which is preliminary data.</text>
</comment>
<evidence type="ECO:0000313" key="1">
    <source>
        <dbReference type="EMBL" id="TDO30600.1"/>
    </source>
</evidence>
<dbReference type="OrthoDB" id="954305at2"/>
<protein>
    <recommendedName>
        <fullName evidence="3">YjbR protein</fullName>
    </recommendedName>
</protein>
<dbReference type="InterPro" id="IPR058532">
    <property type="entry name" value="YjbR/MT2646/Rv2570-like"/>
</dbReference>
<dbReference type="AlphaFoldDB" id="A0A4R6J5B2"/>
<dbReference type="Proteomes" id="UP000295388">
    <property type="component" value="Unassembled WGS sequence"/>
</dbReference>
<organism evidence="1 2">
    <name type="scientific">Kribbella caucasensis</name>
    <dbReference type="NCBI Taxonomy" id="2512215"/>
    <lineage>
        <taxon>Bacteria</taxon>
        <taxon>Bacillati</taxon>
        <taxon>Actinomycetota</taxon>
        <taxon>Actinomycetes</taxon>
        <taxon>Propionibacteriales</taxon>
        <taxon>Kribbellaceae</taxon>
        <taxon>Kribbella</taxon>
    </lineage>
</organism>
<dbReference type="InterPro" id="IPR038056">
    <property type="entry name" value="YjbR-like_sf"/>
</dbReference>
<evidence type="ECO:0000313" key="2">
    <source>
        <dbReference type="Proteomes" id="UP000295388"/>
    </source>
</evidence>
<dbReference type="Pfam" id="PF04237">
    <property type="entry name" value="YjbR"/>
    <property type="match status" value="1"/>
</dbReference>
<sequence length="113" mass="12469">MPTWADAVRIATALPETIESTSYGTPALKVRGKLLARHRTEAEGKLAVMCDLAEKEALLASGDPVFSTTPHYDGYGMILVDLDLVDPVQLEELLTEAWRLKAPPKLRREHDEG</sequence>
<name>A0A4R6J5B2_9ACTN</name>
<proteinExistence type="predicted"/>
<dbReference type="RefSeq" id="WP_133805609.1">
    <property type="nucleotide sequence ID" value="NZ_SNWQ01000037.1"/>
</dbReference>
<dbReference type="EMBL" id="SNWQ01000037">
    <property type="protein sequence ID" value="TDO30600.1"/>
    <property type="molecule type" value="Genomic_DNA"/>
</dbReference>